<dbReference type="CDD" id="cd14668">
    <property type="entry name" value="mlta_B"/>
    <property type="match status" value="1"/>
</dbReference>
<dbReference type="GO" id="GO:0019867">
    <property type="term" value="C:outer membrane"/>
    <property type="evidence" value="ECO:0007669"/>
    <property type="project" value="InterPro"/>
</dbReference>
<gene>
    <name evidence="8" type="ORF">DEH84_00585</name>
</gene>
<dbReference type="InterPro" id="IPR036908">
    <property type="entry name" value="RlpA-like_sf"/>
</dbReference>
<sequence>MVHHTTKPSSASAAAASSTIRSMIVRPLKPGRTGLLAAIVGTLAACTSVPLPPPQKPAPVVTPTPSPPPAVPGPGRTGPIPGALQRTKSQWAPARWEDLPGWDTDRIREWWPALHRSCLKPVNGWAGLCTEVRRLGAAWGGQVDDGFVRQWVQGHLQPWRVVGLDGVSDRGLLTGYFEPMLEGRRRPEGRFQHPVHRPPADLAQRRPHLSRTALETTAEGRAALAGRELVWLADPLDVLLVQVQGSGRVRVLDEPDAQGRPRVVRLAFGGHNDQPYQSVARWLVDQGAFPLEQASWPAIRQWAAQNPTRVGEMLRANPRVVFFKEEPLPDPEVGPVGAQGVPLTPGRSIAVDRDSIPLGTPVWVDSTVPQPWSATPSAQPPLRRLVMAQDTGGAILGAVRADFFWGWGDEALALAGRTKQPVALWVLWPRTP</sequence>
<dbReference type="SUPFAM" id="SSF50685">
    <property type="entry name" value="Barwin-like endoglucanases"/>
    <property type="match status" value="1"/>
</dbReference>
<dbReference type="Pfam" id="PF03562">
    <property type="entry name" value="MltA"/>
    <property type="match status" value="1"/>
</dbReference>
<feature type="compositionally biased region" description="Pro residues" evidence="6">
    <location>
        <begin position="54"/>
        <end position="72"/>
    </location>
</feature>
<reference evidence="8 9" key="1">
    <citation type="submission" date="2018-05" db="EMBL/GenBank/DDBJ databases">
        <title>complete genome sequence of Aquabacterium olei NBRC 110486.</title>
        <authorList>
            <person name="Tang B."/>
            <person name="Chang J."/>
            <person name="Zhang L."/>
            <person name="Yang H."/>
        </authorList>
    </citation>
    <scope>NUCLEOTIDE SEQUENCE [LARGE SCALE GENOMIC DNA]</scope>
    <source>
        <strain evidence="8 9">NBRC 110486</strain>
    </source>
</reference>
<dbReference type="PANTHER" id="PTHR30124:SF0">
    <property type="entry name" value="MEMBRANE-BOUND LYTIC MUREIN TRANSGLYCOSYLASE A"/>
    <property type="match status" value="1"/>
</dbReference>
<dbReference type="CDD" id="cd14485">
    <property type="entry name" value="mltA_like_LT_A"/>
    <property type="match status" value="1"/>
</dbReference>
<evidence type="ECO:0000256" key="2">
    <source>
        <dbReference type="ARBA" id="ARBA00012587"/>
    </source>
</evidence>
<keyword evidence="4" id="KW-0961">Cell wall biogenesis/degradation</keyword>
<keyword evidence="3" id="KW-0456">Lyase</keyword>
<dbReference type="EC" id="4.2.2.n1" evidence="2"/>
<dbReference type="Proteomes" id="UP000244892">
    <property type="component" value="Chromosome"/>
</dbReference>
<dbReference type="InterPro" id="IPR005300">
    <property type="entry name" value="MltA_B"/>
</dbReference>
<dbReference type="InterPro" id="IPR026044">
    <property type="entry name" value="MltA"/>
</dbReference>
<name>A0A2U8FM87_9BURK</name>
<comment type="catalytic activity">
    <reaction evidence="1">
        <text>Exolytic cleavage of the (1-&gt;4)-beta-glycosidic linkage between N-acetylmuramic acid (MurNAc) and N-acetylglucosamine (GlcNAc) residues in peptidoglycan, from either the reducing or the non-reducing ends of the peptidoglycan chains, with concomitant formation of a 1,6-anhydrobond in the MurNAc residue.</text>
        <dbReference type="EC" id="4.2.2.n1"/>
    </reaction>
</comment>
<protein>
    <recommendedName>
        <fullName evidence="2">peptidoglycan lytic exotransglycosylase</fullName>
        <ecNumber evidence="2">4.2.2.n1</ecNumber>
    </recommendedName>
    <alternativeName>
        <fullName evidence="5">Murein hydrolase A</fullName>
    </alternativeName>
</protein>
<evidence type="ECO:0000313" key="9">
    <source>
        <dbReference type="Proteomes" id="UP000244892"/>
    </source>
</evidence>
<evidence type="ECO:0000259" key="7">
    <source>
        <dbReference type="SMART" id="SM00925"/>
    </source>
</evidence>
<dbReference type="Pfam" id="PF06725">
    <property type="entry name" value="3D"/>
    <property type="match status" value="1"/>
</dbReference>
<dbReference type="Gene3D" id="2.40.40.10">
    <property type="entry name" value="RlpA-like domain"/>
    <property type="match status" value="1"/>
</dbReference>
<feature type="region of interest" description="Disordered" evidence="6">
    <location>
        <begin position="54"/>
        <end position="91"/>
    </location>
</feature>
<evidence type="ECO:0000256" key="1">
    <source>
        <dbReference type="ARBA" id="ARBA00001420"/>
    </source>
</evidence>
<keyword evidence="9" id="KW-1185">Reference proteome</keyword>
<dbReference type="PANTHER" id="PTHR30124">
    <property type="entry name" value="MEMBRANE-BOUND LYTIC MUREIN TRANSGLYCOSYLASE A"/>
    <property type="match status" value="1"/>
</dbReference>
<dbReference type="KEGG" id="aon:DEH84_00585"/>
<dbReference type="GO" id="GO:0071555">
    <property type="term" value="P:cell wall organization"/>
    <property type="evidence" value="ECO:0007669"/>
    <property type="project" value="UniProtKB-KW"/>
</dbReference>
<proteinExistence type="predicted"/>
<dbReference type="SMART" id="SM00925">
    <property type="entry name" value="MltA"/>
    <property type="match status" value="1"/>
</dbReference>
<dbReference type="Gene3D" id="2.40.240.50">
    <property type="entry name" value="Barwin-like endoglucanases"/>
    <property type="match status" value="1"/>
</dbReference>
<dbReference type="GO" id="GO:0009254">
    <property type="term" value="P:peptidoglycan turnover"/>
    <property type="evidence" value="ECO:0007669"/>
    <property type="project" value="InterPro"/>
</dbReference>
<dbReference type="AlphaFoldDB" id="A0A2U8FM87"/>
<accession>A0A2U8FM87</accession>
<dbReference type="OrthoDB" id="9783686at2"/>
<evidence type="ECO:0000256" key="6">
    <source>
        <dbReference type="SAM" id="MobiDB-lite"/>
    </source>
</evidence>
<dbReference type="InterPro" id="IPR010611">
    <property type="entry name" value="3D_dom"/>
</dbReference>
<organism evidence="8 9">
    <name type="scientific">Aquabacterium olei</name>
    <dbReference type="NCBI Taxonomy" id="1296669"/>
    <lineage>
        <taxon>Bacteria</taxon>
        <taxon>Pseudomonadati</taxon>
        <taxon>Pseudomonadota</taxon>
        <taxon>Betaproteobacteria</taxon>
        <taxon>Burkholderiales</taxon>
        <taxon>Aquabacterium</taxon>
    </lineage>
</organism>
<dbReference type="EMBL" id="CP029210">
    <property type="protein sequence ID" value="AWI52109.1"/>
    <property type="molecule type" value="Genomic_DNA"/>
</dbReference>
<dbReference type="GO" id="GO:0004553">
    <property type="term" value="F:hydrolase activity, hydrolyzing O-glycosyl compounds"/>
    <property type="evidence" value="ECO:0007669"/>
    <property type="project" value="InterPro"/>
</dbReference>
<evidence type="ECO:0000313" key="8">
    <source>
        <dbReference type="EMBL" id="AWI52109.1"/>
    </source>
</evidence>
<evidence type="ECO:0000256" key="4">
    <source>
        <dbReference type="ARBA" id="ARBA00023316"/>
    </source>
</evidence>
<evidence type="ECO:0000256" key="3">
    <source>
        <dbReference type="ARBA" id="ARBA00023239"/>
    </source>
</evidence>
<feature type="domain" description="Lytic transglycosylase MltA" evidence="7">
    <location>
        <begin position="180"/>
        <end position="324"/>
    </location>
</feature>
<dbReference type="PIRSF" id="PIRSF019422">
    <property type="entry name" value="MltA"/>
    <property type="match status" value="1"/>
</dbReference>
<dbReference type="GO" id="GO:0009253">
    <property type="term" value="P:peptidoglycan catabolic process"/>
    <property type="evidence" value="ECO:0007669"/>
    <property type="project" value="TreeGrafter"/>
</dbReference>
<evidence type="ECO:0000256" key="5">
    <source>
        <dbReference type="ARBA" id="ARBA00030918"/>
    </source>
</evidence>
<dbReference type="GO" id="GO:0008933">
    <property type="term" value="F:peptidoglycan lytic transglycosylase activity"/>
    <property type="evidence" value="ECO:0007669"/>
    <property type="project" value="TreeGrafter"/>
</dbReference>